<dbReference type="GO" id="GO:0015344">
    <property type="term" value="F:siderophore uptake transmembrane transporter activity"/>
    <property type="evidence" value="ECO:0007669"/>
    <property type="project" value="TreeGrafter"/>
</dbReference>
<dbReference type="PROSITE" id="PS52016">
    <property type="entry name" value="TONB_DEPENDENT_REC_3"/>
    <property type="match status" value="1"/>
</dbReference>
<comment type="similarity">
    <text evidence="10 11">Belongs to the TonB-dependent receptor family.</text>
</comment>
<dbReference type="InterPro" id="IPR037066">
    <property type="entry name" value="Plug_dom_sf"/>
</dbReference>
<keyword evidence="7 10" id="KW-0472">Membrane</keyword>
<evidence type="ECO:0000256" key="12">
    <source>
        <dbReference type="SAM" id="Phobius"/>
    </source>
</evidence>
<keyword evidence="2 10" id="KW-0813">Transport</keyword>
<dbReference type="Gene3D" id="2.170.130.10">
    <property type="entry name" value="TonB-dependent receptor, plug domain"/>
    <property type="match status" value="1"/>
</dbReference>
<dbReference type="InterPro" id="IPR036942">
    <property type="entry name" value="Beta-barrel_TonB_sf"/>
</dbReference>
<evidence type="ECO:0000313" key="15">
    <source>
        <dbReference type="EMBL" id="KDR53182.1"/>
    </source>
</evidence>
<dbReference type="InterPro" id="IPR039426">
    <property type="entry name" value="TonB-dep_rcpt-like"/>
</dbReference>
<evidence type="ECO:0000256" key="11">
    <source>
        <dbReference type="RuleBase" id="RU003357"/>
    </source>
</evidence>
<evidence type="ECO:0000256" key="5">
    <source>
        <dbReference type="ARBA" id="ARBA00022729"/>
    </source>
</evidence>
<sequence>MLLGPPFLFLQAKSFSFSHLFITFAPFLLTKSFMYKSLFNKRASLRFTHFSRKGYALFSCLGKEVIVGTLSVATLVHAKAEGVSTRTPLVADSLTHKELKLDEVVVTGSRAPLTALQAAKVVAVITSDDIQRAAATSVNDVLKLVSGVDVRQRGGFGVQTDISINGGTFDQITILLNGVNISNPQTGHNAADFPVSLSDIDRIEVLEGASARVFGASAFSGAINIVTKTEAQSGVRLSAEGGSFGTFGGSAALSWVSKAVSQQLSGGYSQSDGGTVNTYFRKRQGYYQGNYGANALDLFWQAGLISKDYGAGTFYGIASDNQYEATRRFIASVGSNIRPIANNVLTLSPTIYWQRNWDHYQWKRGMTGAAKGENYHRTDVFGGSLNTVVNWFLGKTALGADLRKEVIYSTAYGETLPADQWKSIHGSDRMYERRGERTNTSLFLEHNVVLEHFTLSAGLLANHNTWLSGGLRFYPGIDISWRPNVQWKVYASWNKALRLPTYTDLYISNRAQVGDMNLNPERVNTYKVGARYRTTAFETQLNAFYSNGRDMIDWVFETDASTRYHALNIGKLDNMGASADFAFMPRELWANSPFTAIKLGYAYIHQQHETTQPIYKSLYALEYLRHKFTATVDHHIVSRLSAHWAMRWQQRMNGYHPYTKVDLKLQWTAPNYSLYVQADNLTAHPYYDLGGVKQPGLWLMAGGSIKLNL</sequence>
<dbReference type="InterPro" id="IPR000531">
    <property type="entry name" value="Beta-barrel_TonB"/>
</dbReference>
<dbReference type="eggNOG" id="COG4206">
    <property type="taxonomic scope" value="Bacteria"/>
</dbReference>
<feature type="transmembrane region" description="Helical" evidence="12">
    <location>
        <begin position="55"/>
        <end position="76"/>
    </location>
</feature>
<dbReference type="PATRIC" id="fig|1122985.7.peg.766"/>
<evidence type="ECO:0000256" key="3">
    <source>
        <dbReference type="ARBA" id="ARBA00022452"/>
    </source>
</evidence>
<keyword evidence="5" id="KW-0732">Signal</keyword>
<keyword evidence="4 10" id="KW-0812">Transmembrane</keyword>
<evidence type="ECO:0000256" key="10">
    <source>
        <dbReference type="PROSITE-ProRule" id="PRU01360"/>
    </source>
</evidence>
<evidence type="ECO:0000256" key="8">
    <source>
        <dbReference type="ARBA" id="ARBA00023170"/>
    </source>
</evidence>
<evidence type="ECO:0000256" key="2">
    <source>
        <dbReference type="ARBA" id="ARBA00022448"/>
    </source>
</evidence>
<dbReference type="GO" id="GO:0009279">
    <property type="term" value="C:cell outer membrane"/>
    <property type="evidence" value="ECO:0007669"/>
    <property type="project" value="UniProtKB-SubCell"/>
</dbReference>
<comment type="caution">
    <text evidence="15">The sequence shown here is derived from an EMBL/GenBank/DDBJ whole genome shotgun (WGS) entry which is preliminary data.</text>
</comment>
<dbReference type="SUPFAM" id="SSF56935">
    <property type="entry name" value="Porins"/>
    <property type="match status" value="1"/>
</dbReference>
<dbReference type="Pfam" id="PF07715">
    <property type="entry name" value="Plug"/>
    <property type="match status" value="1"/>
</dbReference>
<keyword evidence="9 10" id="KW-0998">Cell outer membrane</keyword>
<keyword evidence="6 11" id="KW-0798">TonB box</keyword>
<keyword evidence="3 10" id="KW-1134">Transmembrane beta strand</keyword>
<comment type="subcellular location">
    <subcellularLocation>
        <location evidence="1 10">Cell outer membrane</location>
        <topology evidence="1 10">Multi-pass membrane protein</topology>
    </subcellularLocation>
</comment>
<evidence type="ECO:0000313" key="16">
    <source>
        <dbReference type="Proteomes" id="UP000027442"/>
    </source>
</evidence>
<evidence type="ECO:0000256" key="7">
    <source>
        <dbReference type="ARBA" id="ARBA00023136"/>
    </source>
</evidence>
<feature type="domain" description="TonB-dependent receptor-like beta-barrel" evidence="13">
    <location>
        <begin position="274"/>
        <end position="681"/>
    </location>
</feature>
<dbReference type="EMBL" id="JNGW01000024">
    <property type="protein sequence ID" value="KDR53182.1"/>
    <property type="molecule type" value="Genomic_DNA"/>
</dbReference>
<evidence type="ECO:0000259" key="13">
    <source>
        <dbReference type="Pfam" id="PF00593"/>
    </source>
</evidence>
<evidence type="ECO:0000259" key="14">
    <source>
        <dbReference type="Pfam" id="PF07715"/>
    </source>
</evidence>
<dbReference type="InterPro" id="IPR012910">
    <property type="entry name" value="Plug_dom"/>
</dbReference>
<evidence type="ECO:0000256" key="6">
    <source>
        <dbReference type="ARBA" id="ARBA00023077"/>
    </source>
</evidence>
<dbReference type="GO" id="GO:0044718">
    <property type="term" value="P:siderophore transmembrane transport"/>
    <property type="evidence" value="ECO:0007669"/>
    <property type="project" value="TreeGrafter"/>
</dbReference>
<dbReference type="Gene3D" id="2.40.170.20">
    <property type="entry name" value="TonB-dependent receptor, beta-barrel domain"/>
    <property type="match status" value="1"/>
</dbReference>
<dbReference type="Proteomes" id="UP000027442">
    <property type="component" value="Unassembled WGS sequence"/>
</dbReference>
<evidence type="ECO:0000256" key="1">
    <source>
        <dbReference type="ARBA" id="ARBA00004571"/>
    </source>
</evidence>
<reference evidence="15 16" key="1">
    <citation type="submission" date="2013-08" db="EMBL/GenBank/DDBJ databases">
        <authorList>
            <person name="Weinstock G."/>
            <person name="Sodergren E."/>
            <person name="Wylie T."/>
            <person name="Fulton L."/>
            <person name="Fulton R."/>
            <person name="Fronick C."/>
            <person name="O'Laughlin M."/>
            <person name="Godfrey J."/>
            <person name="Miner T."/>
            <person name="Herter B."/>
            <person name="Appelbaum E."/>
            <person name="Cordes M."/>
            <person name="Lek S."/>
            <person name="Wollam A."/>
            <person name="Pepin K.H."/>
            <person name="Palsikar V.B."/>
            <person name="Mitreva M."/>
            <person name="Wilson R.K."/>
        </authorList>
    </citation>
    <scope>NUCLEOTIDE SEQUENCE [LARGE SCALE GENOMIC DNA]</scope>
    <source>
        <strain evidence="15 16">ATCC 15930</strain>
    </source>
</reference>
<feature type="transmembrane region" description="Helical" evidence="12">
    <location>
        <begin position="15"/>
        <end position="34"/>
    </location>
</feature>
<dbReference type="HOGENOM" id="CLU_008287_18_5_10"/>
<evidence type="ECO:0000256" key="4">
    <source>
        <dbReference type="ARBA" id="ARBA00022692"/>
    </source>
</evidence>
<evidence type="ECO:0000256" key="9">
    <source>
        <dbReference type="ARBA" id="ARBA00023237"/>
    </source>
</evidence>
<keyword evidence="12" id="KW-1133">Transmembrane helix</keyword>
<dbReference type="PANTHER" id="PTHR30069:SF29">
    <property type="entry name" value="HEMOGLOBIN AND HEMOGLOBIN-HAPTOGLOBIN-BINDING PROTEIN 1-RELATED"/>
    <property type="match status" value="1"/>
</dbReference>
<name>A0A069QKM6_HOYLO</name>
<organism evidence="15 16">
    <name type="scientific">Hoylesella loescheii DSM 19665 = JCM 12249 = ATCC 15930</name>
    <dbReference type="NCBI Taxonomy" id="1122985"/>
    <lineage>
        <taxon>Bacteria</taxon>
        <taxon>Pseudomonadati</taxon>
        <taxon>Bacteroidota</taxon>
        <taxon>Bacteroidia</taxon>
        <taxon>Bacteroidales</taxon>
        <taxon>Prevotellaceae</taxon>
        <taxon>Hoylesella</taxon>
    </lineage>
</organism>
<keyword evidence="16" id="KW-1185">Reference proteome</keyword>
<accession>A0A069QKM6</accession>
<dbReference type="AlphaFoldDB" id="A0A069QKM6"/>
<keyword evidence="8 15" id="KW-0675">Receptor</keyword>
<proteinExistence type="inferred from homology"/>
<dbReference type="Pfam" id="PF00593">
    <property type="entry name" value="TonB_dep_Rec_b-barrel"/>
    <property type="match status" value="1"/>
</dbReference>
<feature type="domain" description="TonB-dependent receptor plug" evidence="14">
    <location>
        <begin position="118"/>
        <end position="222"/>
    </location>
</feature>
<gene>
    <name evidence="15" type="ORF">HMPREF1991_00738</name>
</gene>
<protein>
    <submittedName>
        <fullName evidence="15">TonB-dependent receptor plug domain protein</fullName>
    </submittedName>
</protein>
<dbReference type="PANTHER" id="PTHR30069">
    <property type="entry name" value="TONB-DEPENDENT OUTER MEMBRANE RECEPTOR"/>
    <property type="match status" value="1"/>
</dbReference>